<evidence type="ECO:0000313" key="1">
    <source>
        <dbReference type="EMBL" id="MBM7573292.1"/>
    </source>
</evidence>
<protein>
    <recommendedName>
        <fullName evidence="3">Spo0E family sporulation regulatory protein-aspartic acid phosphatase</fullName>
    </recommendedName>
</protein>
<organism evidence="1 2">
    <name type="scientific">Aquibacillus albus</name>
    <dbReference type="NCBI Taxonomy" id="1168171"/>
    <lineage>
        <taxon>Bacteria</taxon>
        <taxon>Bacillati</taxon>
        <taxon>Bacillota</taxon>
        <taxon>Bacilli</taxon>
        <taxon>Bacillales</taxon>
        <taxon>Bacillaceae</taxon>
        <taxon>Aquibacillus</taxon>
    </lineage>
</organism>
<keyword evidence="2" id="KW-1185">Reference proteome</keyword>
<dbReference type="Pfam" id="PF09388">
    <property type="entry name" value="SpoOE-like"/>
    <property type="match status" value="1"/>
</dbReference>
<dbReference type="RefSeq" id="WP_204501942.1">
    <property type="nucleotide sequence ID" value="NZ_JAFBDR010000029.1"/>
</dbReference>
<sequence>MDKKLYLLKRIERCRAEMIELSSMNDLTSDAVIAASAELDFLLNEFDRVNELNPT</sequence>
<dbReference type="SUPFAM" id="SSF140500">
    <property type="entry name" value="BAS1536-like"/>
    <property type="match status" value="1"/>
</dbReference>
<dbReference type="Proteomes" id="UP001296943">
    <property type="component" value="Unassembled WGS sequence"/>
</dbReference>
<dbReference type="InterPro" id="IPR036638">
    <property type="entry name" value="HLH_DNA-bd_sf"/>
</dbReference>
<dbReference type="Gene3D" id="4.10.280.10">
    <property type="entry name" value="Helix-loop-helix DNA-binding domain"/>
    <property type="match status" value="1"/>
</dbReference>
<name>A0ABS2N565_9BACI</name>
<proteinExistence type="predicted"/>
<dbReference type="InterPro" id="IPR037208">
    <property type="entry name" value="Spo0E-like_sf"/>
</dbReference>
<evidence type="ECO:0008006" key="3">
    <source>
        <dbReference type="Google" id="ProtNLM"/>
    </source>
</evidence>
<accession>A0ABS2N565</accession>
<comment type="caution">
    <text evidence="1">The sequence shown here is derived from an EMBL/GenBank/DDBJ whole genome shotgun (WGS) entry which is preliminary data.</text>
</comment>
<dbReference type="InterPro" id="IPR018540">
    <property type="entry name" value="Spo0E-like"/>
</dbReference>
<gene>
    <name evidence="1" type="ORF">JOC48_003844</name>
</gene>
<reference evidence="1 2" key="1">
    <citation type="submission" date="2021-01" db="EMBL/GenBank/DDBJ databases">
        <title>Genomic Encyclopedia of Type Strains, Phase IV (KMG-IV): sequencing the most valuable type-strain genomes for metagenomic binning, comparative biology and taxonomic classification.</title>
        <authorList>
            <person name="Goeker M."/>
        </authorList>
    </citation>
    <scope>NUCLEOTIDE SEQUENCE [LARGE SCALE GENOMIC DNA]</scope>
    <source>
        <strain evidence="1 2">DSM 23711</strain>
    </source>
</reference>
<dbReference type="EMBL" id="JAFBDR010000029">
    <property type="protein sequence ID" value="MBM7573292.1"/>
    <property type="molecule type" value="Genomic_DNA"/>
</dbReference>
<evidence type="ECO:0000313" key="2">
    <source>
        <dbReference type="Proteomes" id="UP001296943"/>
    </source>
</evidence>